<dbReference type="PANTHER" id="PTHR30055:SF151">
    <property type="entry name" value="TRANSCRIPTIONAL REGULATORY PROTEIN"/>
    <property type="match status" value="1"/>
</dbReference>
<evidence type="ECO:0000256" key="5">
    <source>
        <dbReference type="PROSITE-ProRule" id="PRU00335"/>
    </source>
</evidence>
<dbReference type="Gene3D" id="1.10.357.10">
    <property type="entry name" value="Tetracycline Repressor, domain 2"/>
    <property type="match status" value="1"/>
</dbReference>
<evidence type="ECO:0000256" key="3">
    <source>
        <dbReference type="ARBA" id="ARBA00023125"/>
    </source>
</evidence>
<gene>
    <name evidence="7" type="ORF">FHX49_000677</name>
</gene>
<dbReference type="PROSITE" id="PS50977">
    <property type="entry name" value="HTH_TETR_2"/>
    <property type="match status" value="1"/>
</dbReference>
<dbReference type="Gene3D" id="1.10.10.60">
    <property type="entry name" value="Homeodomain-like"/>
    <property type="match status" value="1"/>
</dbReference>
<dbReference type="InterPro" id="IPR009057">
    <property type="entry name" value="Homeodomain-like_sf"/>
</dbReference>
<dbReference type="RefSeq" id="WP_241246185.1">
    <property type="nucleotide sequence ID" value="NZ_CP049255.1"/>
</dbReference>
<dbReference type="SUPFAM" id="SSF48498">
    <property type="entry name" value="Tetracyclin repressor-like, C-terminal domain"/>
    <property type="match status" value="1"/>
</dbReference>
<evidence type="ECO:0000256" key="4">
    <source>
        <dbReference type="ARBA" id="ARBA00023163"/>
    </source>
</evidence>
<accession>A0A7W4V1H6</accession>
<feature type="DNA-binding region" description="H-T-H motif" evidence="5">
    <location>
        <begin position="62"/>
        <end position="81"/>
    </location>
</feature>
<comment type="caution">
    <text evidence="7">The sequence shown here is derived from an EMBL/GenBank/DDBJ whole genome shotgun (WGS) entry which is preliminary data.</text>
</comment>
<dbReference type="GO" id="GO:0046677">
    <property type="term" value="P:response to antibiotic"/>
    <property type="evidence" value="ECO:0007669"/>
    <property type="project" value="InterPro"/>
</dbReference>
<evidence type="ECO:0000259" key="6">
    <source>
        <dbReference type="PROSITE" id="PS50977"/>
    </source>
</evidence>
<dbReference type="GO" id="GO:0000976">
    <property type="term" value="F:transcription cis-regulatory region binding"/>
    <property type="evidence" value="ECO:0007669"/>
    <property type="project" value="TreeGrafter"/>
</dbReference>
<keyword evidence="2" id="KW-0805">Transcription regulation</keyword>
<dbReference type="InterPro" id="IPR001647">
    <property type="entry name" value="HTH_TetR"/>
</dbReference>
<reference evidence="7 8" key="1">
    <citation type="submission" date="2020-08" db="EMBL/GenBank/DDBJ databases">
        <title>Sequencing the genomes of 1000 actinobacteria strains.</title>
        <authorList>
            <person name="Klenk H.-P."/>
        </authorList>
    </citation>
    <scope>NUCLEOTIDE SEQUENCE [LARGE SCALE GENOMIC DNA]</scope>
    <source>
        <strain evidence="7 8">DSM 27099</strain>
    </source>
</reference>
<dbReference type="SUPFAM" id="SSF46689">
    <property type="entry name" value="Homeodomain-like"/>
    <property type="match status" value="1"/>
</dbReference>
<keyword evidence="3 5" id="KW-0238">DNA-binding</keyword>
<dbReference type="InterPro" id="IPR004111">
    <property type="entry name" value="Repressor_TetR_C"/>
</dbReference>
<dbReference type="InterPro" id="IPR036271">
    <property type="entry name" value="Tet_transcr_reg_TetR-rel_C_sf"/>
</dbReference>
<organism evidence="7 8">
    <name type="scientific">Microbacterium endophyticum</name>
    <dbReference type="NCBI Taxonomy" id="1526412"/>
    <lineage>
        <taxon>Bacteria</taxon>
        <taxon>Bacillati</taxon>
        <taxon>Actinomycetota</taxon>
        <taxon>Actinomycetes</taxon>
        <taxon>Micrococcales</taxon>
        <taxon>Microbacteriaceae</taxon>
        <taxon>Microbacterium</taxon>
    </lineage>
</organism>
<dbReference type="InterPro" id="IPR050109">
    <property type="entry name" value="HTH-type_TetR-like_transc_reg"/>
</dbReference>
<dbReference type="InterPro" id="IPR003012">
    <property type="entry name" value="Tet_transcr_reg_TetR"/>
</dbReference>
<proteinExistence type="predicted"/>
<evidence type="ECO:0000256" key="1">
    <source>
        <dbReference type="ARBA" id="ARBA00022491"/>
    </source>
</evidence>
<evidence type="ECO:0000313" key="8">
    <source>
        <dbReference type="Proteomes" id="UP000529310"/>
    </source>
</evidence>
<dbReference type="AlphaFoldDB" id="A0A7W4V1H6"/>
<keyword evidence="4" id="KW-0804">Transcription</keyword>
<dbReference type="Proteomes" id="UP000529310">
    <property type="component" value="Unassembled WGS sequence"/>
</dbReference>
<dbReference type="GO" id="GO:0003700">
    <property type="term" value="F:DNA-binding transcription factor activity"/>
    <property type="evidence" value="ECO:0007669"/>
    <property type="project" value="TreeGrafter"/>
</dbReference>
<sequence length="255" mass="27456">MFDNPQGARSLWCDGGMPTHDEPVADTGTAVGRARSRASHSLDSVLAEAVALLDESGVAGLTIRALAARLGGGPASIYWYVSGRDELLDMAADSILARVFASVQDVGGGDPVDDLRTIAVALFDAIVDRPWLGAYALRDTGTQPHSLRLYEKIGEQTMLLELTPTQRFNATSAVVGFVIGVAADMGHELPEEVVSGEVSREKYLDRATEAWRSLDPGEFPFIHHIVEEFAHHSDRAQFCAGLDLLLAGIRMQARA</sequence>
<evidence type="ECO:0000313" key="7">
    <source>
        <dbReference type="EMBL" id="MBB2975136.1"/>
    </source>
</evidence>
<dbReference type="Pfam" id="PF00440">
    <property type="entry name" value="TetR_N"/>
    <property type="match status" value="1"/>
</dbReference>
<evidence type="ECO:0000256" key="2">
    <source>
        <dbReference type="ARBA" id="ARBA00023015"/>
    </source>
</evidence>
<keyword evidence="1" id="KW-0678">Repressor</keyword>
<name>A0A7W4V1H6_9MICO</name>
<dbReference type="PANTHER" id="PTHR30055">
    <property type="entry name" value="HTH-TYPE TRANSCRIPTIONAL REGULATOR RUTR"/>
    <property type="match status" value="1"/>
</dbReference>
<dbReference type="EMBL" id="JACHWQ010000001">
    <property type="protein sequence ID" value="MBB2975136.1"/>
    <property type="molecule type" value="Genomic_DNA"/>
</dbReference>
<protein>
    <submittedName>
        <fullName evidence="7">AcrR family transcriptional regulator</fullName>
    </submittedName>
</protein>
<dbReference type="PRINTS" id="PR00400">
    <property type="entry name" value="TETREPRESSOR"/>
</dbReference>
<dbReference type="Pfam" id="PF02909">
    <property type="entry name" value="TetR_C_1"/>
    <property type="match status" value="1"/>
</dbReference>
<feature type="domain" description="HTH tetR-type" evidence="6">
    <location>
        <begin position="39"/>
        <end position="99"/>
    </location>
</feature>
<dbReference type="GO" id="GO:0045892">
    <property type="term" value="P:negative regulation of DNA-templated transcription"/>
    <property type="evidence" value="ECO:0007669"/>
    <property type="project" value="InterPro"/>
</dbReference>
<keyword evidence="8" id="KW-1185">Reference proteome</keyword>